<dbReference type="Gene3D" id="3.30.1330.60">
    <property type="entry name" value="OmpA-like domain"/>
    <property type="match status" value="1"/>
</dbReference>
<dbReference type="PANTHER" id="PTHR30329:SF21">
    <property type="entry name" value="LIPOPROTEIN YIAD-RELATED"/>
    <property type="match status" value="1"/>
</dbReference>
<accession>W7QD84</accession>
<keyword evidence="2" id="KW-0732">Signal</keyword>
<feature type="chain" id="PRO_5004897917" evidence="2">
    <location>
        <begin position="24"/>
        <end position="350"/>
    </location>
</feature>
<evidence type="ECO:0000256" key="1">
    <source>
        <dbReference type="PROSITE-ProRule" id="PRU00473"/>
    </source>
</evidence>
<dbReference type="InterPro" id="IPR006665">
    <property type="entry name" value="OmpA-like"/>
</dbReference>
<gene>
    <name evidence="4" type="ORF">DS2_06221</name>
</gene>
<name>W7QD84_9ALTE</name>
<dbReference type="PROSITE" id="PS51123">
    <property type="entry name" value="OMPA_2"/>
    <property type="match status" value="1"/>
</dbReference>
<dbReference type="SUPFAM" id="SSF103647">
    <property type="entry name" value="TSP type-3 repeat"/>
    <property type="match status" value="1"/>
</dbReference>
<dbReference type="GO" id="GO:0005509">
    <property type="term" value="F:calcium ion binding"/>
    <property type="evidence" value="ECO:0007669"/>
    <property type="project" value="InterPro"/>
</dbReference>
<reference evidence="4 5" key="1">
    <citation type="journal article" date="2014" name="Genome Announc.">
        <title>Draft Genome Sequence of the Agar-Degrading Bacterium Catenovulum sp. Strain DS-2, Isolated from Intestines of Haliotis diversicolor.</title>
        <authorList>
            <person name="Shan D."/>
            <person name="Li X."/>
            <person name="Gu Z."/>
            <person name="Wei G."/>
            <person name="Gao Z."/>
            <person name="Shao Z."/>
        </authorList>
    </citation>
    <scope>NUCLEOTIDE SEQUENCE [LARGE SCALE GENOMIC DNA]</scope>
    <source>
        <strain evidence="4 5">DS-2</strain>
    </source>
</reference>
<dbReference type="STRING" id="1328313.DS2_06221"/>
<sequence>MKKRALKNCMFPLVLATIPQANADEANLFDNVQDQWIAVFGQYYKADDDKLPSKQMFEEGEVLGGEYGVRFNANWGSRLELSNIYLDQGNGSDNDEKAASIGLDALYYLAKSDYYLLGGLRLQNFDDARRAMTAGVGRHWAINQDWRIVTELAALHDFGQSHNDMTAKLGIAYHFGGSENSSSKSDRARSRLNADRDQDGVANRYDKCANTPNADEVDQFGCSQFVEATKTSEFKIFFAKESAELNSINREEVEDFVAFMKNNPEVEAVIEGHASKPGDKQFNMALSADRAKAVKQMLVNQYGISSGRIREEAYGESDPVMDSGSKLARKVNRRAEATVSKTIKVKLTEQ</sequence>
<keyword evidence="1" id="KW-0472">Membrane</keyword>
<evidence type="ECO:0000313" key="5">
    <source>
        <dbReference type="Proteomes" id="UP000019276"/>
    </source>
</evidence>
<dbReference type="Gene3D" id="2.40.160.20">
    <property type="match status" value="1"/>
</dbReference>
<evidence type="ECO:0000259" key="3">
    <source>
        <dbReference type="PROSITE" id="PS51123"/>
    </source>
</evidence>
<dbReference type="PANTHER" id="PTHR30329">
    <property type="entry name" value="STATOR ELEMENT OF FLAGELLAR MOTOR COMPLEX"/>
    <property type="match status" value="1"/>
</dbReference>
<proteinExistence type="predicted"/>
<dbReference type="SUPFAM" id="SSF56925">
    <property type="entry name" value="OMPA-like"/>
    <property type="match status" value="1"/>
</dbReference>
<evidence type="ECO:0000256" key="2">
    <source>
        <dbReference type="SAM" id="SignalP"/>
    </source>
</evidence>
<protein>
    <submittedName>
        <fullName evidence="4">OmpA/MotB protein</fullName>
    </submittedName>
</protein>
<dbReference type="OrthoDB" id="9805832at2"/>
<dbReference type="AlphaFoldDB" id="W7QD84"/>
<comment type="caution">
    <text evidence="4">The sequence shown here is derived from an EMBL/GenBank/DDBJ whole genome shotgun (WGS) entry which is preliminary data.</text>
</comment>
<dbReference type="RefSeq" id="WP_035013818.1">
    <property type="nucleotide sequence ID" value="NZ_ARZY01000008.1"/>
</dbReference>
<dbReference type="Proteomes" id="UP000019276">
    <property type="component" value="Unassembled WGS sequence"/>
</dbReference>
<feature type="domain" description="OmpA-like" evidence="3">
    <location>
        <begin position="225"/>
        <end position="343"/>
    </location>
</feature>
<dbReference type="Pfam" id="PF00691">
    <property type="entry name" value="OmpA"/>
    <property type="match status" value="1"/>
</dbReference>
<dbReference type="GO" id="GO:0016020">
    <property type="term" value="C:membrane"/>
    <property type="evidence" value="ECO:0007669"/>
    <property type="project" value="UniProtKB-UniRule"/>
</dbReference>
<dbReference type="CDD" id="cd07185">
    <property type="entry name" value="OmpA_C-like"/>
    <property type="match status" value="1"/>
</dbReference>
<keyword evidence="5" id="KW-1185">Reference proteome</keyword>
<feature type="signal peptide" evidence="2">
    <location>
        <begin position="1"/>
        <end position="23"/>
    </location>
</feature>
<dbReference type="InterPro" id="IPR028974">
    <property type="entry name" value="TSP_type-3_rpt"/>
</dbReference>
<dbReference type="EMBL" id="ARZY01000008">
    <property type="protein sequence ID" value="EWH10864.1"/>
    <property type="molecule type" value="Genomic_DNA"/>
</dbReference>
<dbReference type="InterPro" id="IPR036737">
    <property type="entry name" value="OmpA-like_sf"/>
</dbReference>
<dbReference type="InterPro" id="IPR011250">
    <property type="entry name" value="OMP/PagP_B-barrel"/>
</dbReference>
<dbReference type="SUPFAM" id="SSF103088">
    <property type="entry name" value="OmpA-like"/>
    <property type="match status" value="1"/>
</dbReference>
<dbReference type="InterPro" id="IPR050330">
    <property type="entry name" value="Bact_OuterMem_StrucFunc"/>
</dbReference>
<evidence type="ECO:0000313" key="4">
    <source>
        <dbReference type="EMBL" id="EWH10864.1"/>
    </source>
</evidence>
<dbReference type="eggNOG" id="COG2885">
    <property type="taxonomic scope" value="Bacteria"/>
</dbReference>
<organism evidence="4 5">
    <name type="scientific">Catenovulum agarivorans DS-2</name>
    <dbReference type="NCBI Taxonomy" id="1328313"/>
    <lineage>
        <taxon>Bacteria</taxon>
        <taxon>Pseudomonadati</taxon>
        <taxon>Pseudomonadota</taxon>
        <taxon>Gammaproteobacteria</taxon>
        <taxon>Alteromonadales</taxon>
        <taxon>Alteromonadaceae</taxon>
        <taxon>Catenovulum</taxon>
    </lineage>
</organism>